<dbReference type="PROSITE" id="PS50893">
    <property type="entry name" value="ABC_TRANSPORTER_2"/>
    <property type="match status" value="1"/>
</dbReference>
<dbReference type="InterPro" id="IPR027417">
    <property type="entry name" value="P-loop_NTPase"/>
</dbReference>
<evidence type="ECO:0000313" key="4">
    <source>
        <dbReference type="EMBL" id="SPY28446.1"/>
    </source>
</evidence>
<sequence length="286" mass="32010">MDLSHPFIEINQLNKTYGSQCALSNVSLTLSPGRVLGLLGHNGAGKSTLIECILGLRASHEAIKVFGLDPVRDHIGVMSNLSYLSDSNSLPMWMTVKQLIKYVSGMNSHFDKVQAMQYLKDTDIELKAKIGRLSKGMKLQLHLALVMAIDAKVLILDEPTLGLDLIYRERFYTDVLDWYKKGNRSLIIASHEIDEIEHLLTDIVILKQGKVVLSESREDLELRFNALSTGEETKDKALMLNPIYSKKVLGQWSFLFKDRDIAELSSLGHVAKPSLSEIFLAIQQGD</sequence>
<dbReference type="Gene3D" id="3.40.50.300">
    <property type="entry name" value="P-loop containing nucleotide triphosphate hydrolases"/>
    <property type="match status" value="1"/>
</dbReference>
<evidence type="ECO:0000256" key="2">
    <source>
        <dbReference type="ARBA" id="ARBA00022741"/>
    </source>
</evidence>
<evidence type="ECO:0000256" key="3">
    <source>
        <dbReference type="ARBA" id="ARBA00022840"/>
    </source>
</evidence>
<dbReference type="InterPro" id="IPR051782">
    <property type="entry name" value="ABC_Transporter_VariousFunc"/>
</dbReference>
<dbReference type="SUPFAM" id="SSF52540">
    <property type="entry name" value="P-loop containing nucleoside triphosphate hydrolases"/>
    <property type="match status" value="1"/>
</dbReference>
<dbReference type="InterPro" id="IPR003439">
    <property type="entry name" value="ABC_transporter-like_ATP-bd"/>
</dbReference>
<dbReference type="AlphaFoldDB" id="A0A2T3QNZ5"/>
<dbReference type="PANTHER" id="PTHR42939:SF1">
    <property type="entry name" value="ABC TRANSPORTER ATP-BINDING PROTEIN ALBC-RELATED"/>
    <property type="match status" value="1"/>
</dbReference>
<dbReference type="InterPro" id="IPR003593">
    <property type="entry name" value="AAA+_ATPase"/>
</dbReference>
<evidence type="ECO:0000256" key="1">
    <source>
        <dbReference type="ARBA" id="ARBA00022448"/>
    </source>
</evidence>
<reference evidence="4 5" key="1">
    <citation type="submission" date="2018-06" db="EMBL/GenBank/DDBJ databases">
        <authorList>
            <consortium name="Pathogen Informatics"/>
            <person name="Doyle S."/>
        </authorList>
    </citation>
    <scope>NUCLEOTIDE SEQUENCE [LARGE SCALE GENOMIC DNA]</scope>
    <source>
        <strain evidence="4 5">NCTC11647</strain>
    </source>
</reference>
<dbReference type="RefSeq" id="WP_005298946.1">
    <property type="nucleotide sequence ID" value="NZ_CP073684.1"/>
</dbReference>
<dbReference type="EMBL" id="UATL01000001">
    <property type="protein sequence ID" value="SPY28446.1"/>
    <property type="molecule type" value="Genomic_DNA"/>
</dbReference>
<dbReference type="SMART" id="SM00382">
    <property type="entry name" value="AAA"/>
    <property type="match status" value="1"/>
</dbReference>
<keyword evidence="2" id="KW-0547">Nucleotide-binding</keyword>
<dbReference type="Proteomes" id="UP000251647">
    <property type="component" value="Unassembled WGS sequence"/>
</dbReference>
<evidence type="ECO:0000313" key="5">
    <source>
        <dbReference type="Proteomes" id="UP000251647"/>
    </source>
</evidence>
<dbReference type="CDD" id="cd03230">
    <property type="entry name" value="ABC_DR_subfamily_A"/>
    <property type="match status" value="1"/>
</dbReference>
<dbReference type="PANTHER" id="PTHR42939">
    <property type="entry name" value="ABC TRANSPORTER ATP-BINDING PROTEIN ALBC-RELATED"/>
    <property type="match status" value="1"/>
</dbReference>
<dbReference type="OrthoDB" id="9804819at2"/>
<keyword evidence="1" id="KW-0813">Transport</keyword>
<name>A0A2T3QNZ5_PHODM</name>
<keyword evidence="3 4" id="KW-0067">ATP-binding</keyword>
<proteinExistence type="predicted"/>
<dbReference type="GO" id="GO:0005524">
    <property type="term" value="F:ATP binding"/>
    <property type="evidence" value="ECO:0007669"/>
    <property type="project" value="UniProtKB-KW"/>
</dbReference>
<accession>A0A2T3QNZ5</accession>
<gene>
    <name evidence="4" type="primary">ecsA</name>
    <name evidence="4" type="ORF">NCTC11647_01536</name>
</gene>
<dbReference type="Pfam" id="PF00005">
    <property type="entry name" value="ABC_tran"/>
    <property type="match status" value="1"/>
</dbReference>
<organism evidence="4 5">
    <name type="scientific">Photobacterium damselae</name>
    <dbReference type="NCBI Taxonomy" id="38293"/>
    <lineage>
        <taxon>Bacteria</taxon>
        <taxon>Pseudomonadati</taxon>
        <taxon>Pseudomonadota</taxon>
        <taxon>Gammaproteobacteria</taxon>
        <taxon>Vibrionales</taxon>
        <taxon>Vibrionaceae</taxon>
        <taxon>Photobacterium</taxon>
    </lineage>
</organism>
<dbReference type="GO" id="GO:0016887">
    <property type="term" value="F:ATP hydrolysis activity"/>
    <property type="evidence" value="ECO:0007669"/>
    <property type="project" value="InterPro"/>
</dbReference>
<protein>
    <submittedName>
        <fullName evidence="4">ABC-type transporter ATP-binding protein EcsA</fullName>
    </submittedName>
</protein>